<reference evidence="2" key="1">
    <citation type="journal article" date="2020" name="Stud. Mycol.">
        <title>101 Dothideomycetes genomes: a test case for predicting lifestyles and emergence of pathogens.</title>
        <authorList>
            <person name="Haridas S."/>
            <person name="Albert R."/>
            <person name="Binder M."/>
            <person name="Bloem J."/>
            <person name="Labutti K."/>
            <person name="Salamov A."/>
            <person name="Andreopoulos B."/>
            <person name="Baker S."/>
            <person name="Barry K."/>
            <person name="Bills G."/>
            <person name="Bluhm B."/>
            <person name="Cannon C."/>
            <person name="Castanera R."/>
            <person name="Culley D."/>
            <person name="Daum C."/>
            <person name="Ezra D."/>
            <person name="Gonzalez J."/>
            <person name="Henrissat B."/>
            <person name="Kuo A."/>
            <person name="Liang C."/>
            <person name="Lipzen A."/>
            <person name="Lutzoni F."/>
            <person name="Magnuson J."/>
            <person name="Mondo S."/>
            <person name="Nolan M."/>
            <person name="Ohm R."/>
            <person name="Pangilinan J."/>
            <person name="Park H.-J."/>
            <person name="Ramirez L."/>
            <person name="Alfaro M."/>
            <person name="Sun H."/>
            <person name="Tritt A."/>
            <person name="Yoshinaga Y."/>
            <person name="Zwiers L.-H."/>
            <person name="Turgeon B."/>
            <person name="Goodwin S."/>
            <person name="Spatafora J."/>
            <person name="Crous P."/>
            <person name="Grigoriev I."/>
        </authorList>
    </citation>
    <scope>NUCLEOTIDE SEQUENCE</scope>
    <source>
        <strain evidence="2">CBS 125425</strain>
    </source>
</reference>
<accession>A0A9P4QJP8</accession>
<comment type="caution">
    <text evidence="2">The sequence shown here is derived from an EMBL/GenBank/DDBJ whole genome shotgun (WGS) entry which is preliminary data.</text>
</comment>
<sequence>MNFTFVTHKGARPEKSELVKSHVMRESQRKRREAKHRRNRLSPGSRETTTPPDTSDPSALVPTTTDSVGVLTLPRQSETSLFDFSPFDDNESSREGMHAGPSPIDYNLLNFVEPPALGDVGDIRFTFNDDIASPFRPASATTTNSNTLQAFVGHFGALQSIVPTADHHAYASDQLFAPLILQPSLLHTTLSEQNSPSDPAWMRESLFERVVEVAAYYGNTYLVERPGYPPVNPCMFWQQMALSNPRVLLTCALFYCAYRDVVRGETGDDHHYFKAKALQLINDAMQDPRTAVADDNISSVLGLTMYENIHGSDLMVTHFQGLRQMIDMRGGINSLPSEHGEHLKEMTLMQDYLHAICSNVPPVMVEIDAPTLRHVRGPGIEYFYPQSPLRIINDCASPPMKPELQLRFELVKYAFDAFEMLCIEAFDPDTAAEDAKDFQVRRDAFWDMLMRDEREEIPSNKLDKVQEAIRLACKIHFRAVVLRTQHEDARNENDTKKLHEVIRMIDNSFWKVGHYIYVWILLTGGAASCNYPDHRPYFVSEIMRLSYSIGLYDWRVYRQILGNFLWLQHFLRREKSRSRSQSAGLEQDGS</sequence>
<protein>
    <submittedName>
        <fullName evidence="2">Uncharacterized protein</fullName>
    </submittedName>
</protein>
<feature type="compositionally biased region" description="Low complexity" evidence="1">
    <location>
        <begin position="48"/>
        <end position="58"/>
    </location>
</feature>
<keyword evidence="3" id="KW-1185">Reference proteome</keyword>
<feature type="region of interest" description="Disordered" evidence="1">
    <location>
        <begin position="1"/>
        <end position="67"/>
    </location>
</feature>
<proteinExistence type="predicted"/>
<feature type="compositionally biased region" description="Basic and acidic residues" evidence="1">
    <location>
        <begin position="11"/>
        <end position="27"/>
    </location>
</feature>
<gene>
    <name evidence="2" type="ORF">EJ04DRAFT_570977</name>
</gene>
<dbReference type="PANTHER" id="PTHR37540:SF5">
    <property type="entry name" value="TRANSCRIPTION FACTOR DOMAIN-CONTAINING PROTEIN"/>
    <property type="match status" value="1"/>
</dbReference>
<dbReference type="EMBL" id="ML996394">
    <property type="protein sequence ID" value="KAF2726758.1"/>
    <property type="molecule type" value="Genomic_DNA"/>
</dbReference>
<dbReference type="OrthoDB" id="4159781at2759"/>
<dbReference type="Proteomes" id="UP000799444">
    <property type="component" value="Unassembled WGS sequence"/>
</dbReference>
<organism evidence="2 3">
    <name type="scientific">Polyplosphaeria fusca</name>
    <dbReference type="NCBI Taxonomy" id="682080"/>
    <lineage>
        <taxon>Eukaryota</taxon>
        <taxon>Fungi</taxon>
        <taxon>Dikarya</taxon>
        <taxon>Ascomycota</taxon>
        <taxon>Pezizomycotina</taxon>
        <taxon>Dothideomycetes</taxon>
        <taxon>Pleosporomycetidae</taxon>
        <taxon>Pleosporales</taxon>
        <taxon>Tetraplosphaeriaceae</taxon>
        <taxon>Polyplosphaeria</taxon>
    </lineage>
</organism>
<evidence type="ECO:0000313" key="3">
    <source>
        <dbReference type="Proteomes" id="UP000799444"/>
    </source>
</evidence>
<dbReference type="Pfam" id="PF11951">
    <property type="entry name" value="Fungal_trans_2"/>
    <property type="match status" value="1"/>
</dbReference>
<dbReference type="PANTHER" id="PTHR37540">
    <property type="entry name" value="TRANSCRIPTION FACTOR (ACR-2), PUTATIVE-RELATED-RELATED"/>
    <property type="match status" value="1"/>
</dbReference>
<feature type="compositionally biased region" description="Basic residues" evidence="1">
    <location>
        <begin position="28"/>
        <end position="40"/>
    </location>
</feature>
<name>A0A9P4QJP8_9PLEO</name>
<dbReference type="AlphaFoldDB" id="A0A9P4QJP8"/>
<evidence type="ECO:0000256" key="1">
    <source>
        <dbReference type="SAM" id="MobiDB-lite"/>
    </source>
</evidence>
<dbReference type="InterPro" id="IPR021858">
    <property type="entry name" value="Fun_TF"/>
</dbReference>
<evidence type="ECO:0000313" key="2">
    <source>
        <dbReference type="EMBL" id="KAF2726758.1"/>
    </source>
</evidence>